<reference evidence="4 5" key="1">
    <citation type="submission" date="2017-03" db="EMBL/GenBank/DDBJ databases">
        <authorList>
            <person name="Regsiter A."/>
            <person name="William W."/>
        </authorList>
    </citation>
    <scope>NUCLEOTIDE SEQUENCE [LARGE SCALE GENOMIC DNA]</scope>
    <source>
        <strain evidence="4">PRJEB5721</strain>
    </source>
</reference>
<dbReference type="InterPro" id="IPR023214">
    <property type="entry name" value="HAD_sf"/>
</dbReference>
<gene>
    <name evidence="4" type="ORF">AFERRI_10286</name>
</gene>
<evidence type="ECO:0008006" key="6">
    <source>
        <dbReference type="Google" id="ProtNLM"/>
    </source>
</evidence>
<dbReference type="InterPro" id="IPR050582">
    <property type="entry name" value="HAD-like_SerB"/>
</dbReference>
<dbReference type="EMBL" id="LT841305">
    <property type="protein sequence ID" value="SMH64253.1"/>
    <property type="molecule type" value="Genomic_DNA"/>
</dbReference>
<evidence type="ECO:0000313" key="4">
    <source>
        <dbReference type="EMBL" id="SMH64253.1"/>
    </source>
</evidence>
<accession>A0ABY1MKD6</accession>
<dbReference type="PANTHER" id="PTHR43344">
    <property type="entry name" value="PHOSPHOSERINE PHOSPHATASE"/>
    <property type="match status" value="1"/>
</dbReference>
<evidence type="ECO:0000256" key="2">
    <source>
        <dbReference type="ARBA" id="ARBA00022801"/>
    </source>
</evidence>
<evidence type="ECO:0000256" key="3">
    <source>
        <dbReference type="ARBA" id="ARBA00022842"/>
    </source>
</evidence>
<keyword evidence="5" id="KW-1185">Reference proteome</keyword>
<dbReference type="PANTHER" id="PTHR43344:SF13">
    <property type="entry name" value="PHOSPHATASE RV3661-RELATED"/>
    <property type="match status" value="1"/>
</dbReference>
<keyword evidence="2" id="KW-0378">Hydrolase</keyword>
<protein>
    <recommendedName>
        <fullName evidence="6">Phosphoserine phosphatase</fullName>
    </recommendedName>
</protein>
<dbReference type="InterPro" id="IPR036412">
    <property type="entry name" value="HAD-like_sf"/>
</dbReference>
<dbReference type="Gene3D" id="3.40.50.1000">
    <property type="entry name" value="HAD superfamily/HAD-like"/>
    <property type="match status" value="1"/>
</dbReference>
<dbReference type="NCBIfam" id="TIGR01490">
    <property type="entry name" value="HAD-SF-IB-hyp1"/>
    <property type="match status" value="1"/>
</dbReference>
<dbReference type="Gene3D" id="1.20.1440.100">
    <property type="entry name" value="SG protein - dephosphorylation function"/>
    <property type="match status" value="1"/>
</dbReference>
<dbReference type="CDD" id="cd02612">
    <property type="entry name" value="HAD_PGPPase"/>
    <property type="match status" value="1"/>
</dbReference>
<dbReference type="InterPro" id="IPR006385">
    <property type="entry name" value="HAD_hydro_SerB1"/>
</dbReference>
<dbReference type="NCBIfam" id="TIGR01488">
    <property type="entry name" value="HAD-SF-IB"/>
    <property type="match status" value="1"/>
</dbReference>
<organism evidence="4 5">
    <name type="scientific">Acidithiobacillus ferrivorans</name>
    <dbReference type="NCBI Taxonomy" id="160808"/>
    <lineage>
        <taxon>Bacteria</taxon>
        <taxon>Pseudomonadati</taxon>
        <taxon>Pseudomonadota</taxon>
        <taxon>Acidithiobacillia</taxon>
        <taxon>Acidithiobacillales</taxon>
        <taxon>Acidithiobacillaceae</taxon>
        <taxon>Acidithiobacillus</taxon>
    </lineage>
</organism>
<dbReference type="Proteomes" id="UP000193925">
    <property type="component" value="Chromosome AFERRI"/>
</dbReference>
<evidence type="ECO:0000256" key="1">
    <source>
        <dbReference type="ARBA" id="ARBA00022723"/>
    </source>
</evidence>
<keyword evidence="3" id="KW-0460">Magnesium</keyword>
<name>A0ABY1MKD6_9PROT</name>
<evidence type="ECO:0000313" key="5">
    <source>
        <dbReference type="Proteomes" id="UP000193925"/>
    </source>
</evidence>
<dbReference type="Pfam" id="PF12710">
    <property type="entry name" value="HAD"/>
    <property type="match status" value="1"/>
</dbReference>
<sequence length="265" mass="29919">MHLLRAQSLANYTRKHICDMLARHLPLPNSLDGEPMALTLFDLDNTLLSGDSDHAWMKFLGSRGIVDAECFNRRNDQFYADYMAGTLDIQAFLNFQLTPLAAHPRAQLNAWHREYLQEWVLPMISERARALIEDHRRQGDLLVIITATNRFVTAPIAEELGIAHLLATEPEETATGEFTGQTVGIPCFQAGKVQRLRDWLQIQGLDWESALQDSTFYSDSHNDLPLLETVTHPVAVDPDPRLRALAEARGWPILSLHLAPVEQHA</sequence>
<dbReference type="SUPFAM" id="SSF56784">
    <property type="entry name" value="HAD-like"/>
    <property type="match status" value="1"/>
</dbReference>
<keyword evidence="1" id="KW-0479">Metal-binding</keyword>
<proteinExistence type="predicted"/>